<dbReference type="RefSeq" id="WP_154716026.1">
    <property type="nucleotide sequence ID" value="NZ_LT837803.1"/>
</dbReference>
<dbReference type="InterPro" id="IPR000390">
    <property type="entry name" value="Small_drug/metabolite_transptr"/>
</dbReference>
<sequence length="109" mass="11773">MHWVYLFTAIAFEVVGTTCMKLSEGFTRPLPSIGVFVFYCSSIVSLTMAVRTMEISIAYAIWSAVGVALIAAIGAVFFHEQLTPPRIFFLLVIIVGVVGLNLSGRQAGA</sequence>
<dbReference type="Pfam" id="PF00893">
    <property type="entry name" value="Multi_Drug_Res"/>
    <property type="match status" value="1"/>
</dbReference>
<evidence type="ECO:0000256" key="9">
    <source>
        <dbReference type="SAM" id="Phobius"/>
    </source>
</evidence>
<keyword evidence="3" id="KW-1003">Cell membrane</keyword>
<dbReference type="EMBL" id="LT837803">
    <property type="protein sequence ID" value="SMB22610.1"/>
    <property type="molecule type" value="Genomic_DNA"/>
</dbReference>
<name>A0A7Z7HPF0_9PROT</name>
<evidence type="ECO:0000256" key="1">
    <source>
        <dbReference type="ARBA" id="ARBA00004651"/>
    </source>
</evidence>
<keyword evidence="11" id="KW-1185">Reference proteome</keyword>
<comment type="subcellular location">
    <subcellularLocation>
        <location evidence="1 8">Cell membrane</location>
        <topology evidence="1 8">Multi-pass membrane protein</topology>
    </subcellularLocation>
</comment>
<keyword evidence="5 9" id="KW-1133">Transmembrane helix</keyword>
<reference evidence="10" key="1">
    <citation type="submission" date="2017-03" db="EMBL/GenBank/DDBJ databases">
        <authorList>
            <consortium name="AG Boll"/>
        </authorList>
    </citation>
    <scope>NUCLEOTIDE SEQUENCE [LARGE SCALE GENOMIC DNA]</scope>
    <source>
        <strain evidence="10">Chol</strain>
    </source>
</reference>
<dbReference type="AlphaFoldDB" id="A0A7Z7HPF0"/>
<dbReference type="Gene3D" id="1.10.3730.20">
    <property type="match status" value="1"/>
</dbReference>
<dbReference type="InterPro" id="IPR045324">
    <property type="entry name" value="Small_multidrug_res"/>
</dbReference>
<keyword evidence="4 8" id="KW-0812">Transmembrane</keyword>
<dbReference type="GO" id="GO:1990961">
    <property type="term" value="P:xenobiotic detoxification by transmembrane export across the plasma membrane"/>
    <property type="evidence" value="ECO:0007669"/>
    <property type="project" value="UniProtKB-ARBA"/>
</dbReference>
<evidence type="ECO:0000256" key="5">
    <source>
        <dbReference type="ARBA" id="ARBA00022989"/>
    </source>
</evidence>
<evidence type="ECO:0000313" key="11">
    <source>
        <dbReference type="Proteomes" id="UP000242886"/>
    </source>
</evidence>
<dbReference type="GO" id="GO:0022857">
    <property type="term" value="F:transmembrane transporter activity"/>
    <property type="evidence" value="ECO:0007669"/>
    <property type="project" value="InterPro"/>
</dbReference>
<organism evidence="10 11">
    <name type="scientific">Sterolibacterium denitrificans</name>
    <dbReference type="NCBI Taxonomy" id="157592"/>
    <lineage>
        <taxon>Bacteria</taxon>
        <taxon>Pseudomonadati</taxon>
        <taxon>Pseudomonadota</taxon>
        <taxon>Betaproteobacteria</taxon>
        <taxon>Nitrosomonadales</taxon>
        <taxon>Sterolibacteriaceae</taxon>
        <taxon>Sterolibacterium</taxon>
    </lineage>
</organism>
<dbReference type="PANTHER" id="PTHR30561">
    <property type="entry name" value="SMR FAMILY PROTON-DEPENDENT DRUG EFFLUX TRANSPORTER SUGE"/>
    <property type="match status" value="1"/>
</dbReference>
<feature type="transmembrane region" description="Helical" evidence="9">
    <location>
        <begin position="57"/>
        <end position="79"/>
    </location>
</feature>
<dbReference type="PANTHER" id="PTHR30561:SF1">
    <property type="entry name" value="MULTIDRUG TRANSPORTER EMRE"/>
    <property type="match status" value="1"/>
</dbReference>
<proteinExistence type="inferred from homology"/>
<accession>A0A7Z7HPF0</accession>
<feature type="transmembrane region" description="Helical" evidence="9">
    <location>
        <begin position="32"/>
        <end position="50"/>
    </location>
</feature>
<evidence type="ECO:0000256" key="8">
    <source>
        <dbReference type="RuleBase" id="RU003942"/>
    </source>
</evidence>
<keyword evidence="6 9" id="KW-0472">Membrane</keyword>
<protein>
    <submittedName>
        <fullName evidence="10">Uncharacterized membrane protein YvaE</fullName>
    </submittedName>
</protein>
<keyword evidence="2" id="KW-0813">Transport</keyword>
<dbReference type="Proteomes" id="UP000242886">
    <property type="component" value="Chromosome SDENCHOL"/>
</dbReference>
<evidence type="ECO:0000313" key="10">
    <source>
        <dbReference type="EMBL" id="SMB22610.1"/>
    </source>
</evidence>
<evidence type="ECO:0000256" key="4">
    <source>
        <dbReference type="ARBA" id="ARBA00022692"/>
    </source>
</evidence>
<dbReference type="SUPFAM" id="SSF103481">
    <property type="entry name" value="Multidrug resistance efflux transporter EmrE"/>
    <property type="match status" value="1"/>
</dbReference>
<dbReference type="InterPro" id="IPR037185">
    <property type="entry name" value="EmrE-like"/>
</dbReference>
<feature type="transmembrane region" description="Helical" evidence="9">
    <location>
        <begin position="85"/>
        <end position="103"/>
    </location>
</feature>
<gene>
    <name evidence="10" type="primary">yvaE</name>
    <name evidence="10" type="ORF">SDENCHOL_10643</name>
</gene>
<dbReference type="FunFam" id="1.10.3730.20:FF:000001">
    <property type="entry name" value="Quaternary ammonium compound resistance transporter SugE"/>
    <property type="match status" value="1"/>
</dbReference>
<evidence type="ECO:0000256" key="7">
    <source>
        <dbReference type="ARBA" id="ARBA00038032"/>
    </source>
</evidence>
<comment type="similarity">
    <text evidence="7 8">Belongs to the drug/metabolite transporter (DMT) superfamily. Small multidrug resistance (SMR) (TC 2.A.7.1) family.</text>
</comment>
<dbReference type="GO" id="GO:0005886">
    <property type="term" value="C:plasma membrane"/>
    <property type="evidence" value="ECO:0007669"/>
    <property type="project" value="UniProtKB-SubCell"/>
</dbReference>
<evidence type="ECO:0000256" key="2">
    <source>
        <dbReference type="ARBA" id="ARBA00022448"/>
    </source>
</evidence>
<evidence type="ECO:0000256" key="3">
    <source>
        <dbReference type="ARBA" id="ARBA00022475"/>
    </source>
</evidence>
<evidence type="ECO:0000256" key="6">
    <source>
        <dbReference type="ARBA" id="ARBA00023136"/>
    </source>
</evidence>